<evidence type="ECO:0000256" key="4">
    <source>
        <dbReference type="ARBA" id="ARBA00022989"/>
    </source>
</evidence>
<comment type="caution">
    <text evidence="8">The sequence shown here is derived from an EMBL/GenBank/DDBJ whole genome shotgun (WGS) entry which is preliminary data.</text>
</comment>
<sequence length="252" mass="27711">MSLASHLSELRSRFIRSLAGVCVGAVVGWFLYEPVLDFILEPLTELEDSRTQINFQTIGAGFDLKMRVSLWIGAIVSSPWWIYQIGAYIGPGLKRNEKAYGAAFGCVGVALFTAGAFSAVRMAPHAVRILQSFVPDGSYSLLEAGSYVTFYTRLVLAFGISFLVPEVLTALNFLGLLSARRMLGAWRWAVVLAFVFAAIANPLPSPWPMTVQAFVLIALYLAAVLISWVNERIRARGRSGERTVLTGERARE</sequence>
<keyword evidence="9" id="KW-1185">Reference proteome</keyword>
<dbReference type="PANTHER" id="PTHR30371">
    <property type="entry name" value="SEC-INDEPENDENT PROTEIN TRANSLOCASE PROTEIN TATC"/>
    <property type="match status" value="1"/>
</dbReference>
<dbReference type="AlphaFoldDB" id="A0A179B5T6"/>
<proteinExistence type="inferred from homology"/>
<evidence type="ECO:0000256" key="2">
    <source>
        <dbReference type="ARBA" id="ARBA00022692"/>
    </source>
</evidence>
<dbReference type="NCBIfam" id="TIGR00945">
    <property type="entry name" value="tatC"/>
    <property type="match status" value="1"/>
</dbReference>
<reference evidence="8 9" key="1">
    <citation type="submission" date="2016-04" db="EMBL/GenBank/DDBJ databases">
        <title>Peptidophaga gingivicola gen. nov., sp. nov., isolated from human subgingival plaque.</title>
        <authorList>
            <person name="Beall C.J."/>
            <person name="Mokrzan E.M."/>
            <person name="Griffen A.L."/>
            <person name="Leys E.J."/>
        </authorList>
    </citation>
    <scope>NUCLEOTIDE SEQUENCE [LARGE SCALE GENOMIC DNA]</scope>
    <source>
        <strain evidence="8 9">BA112</strain>
    </source>
</reference>
<dbReference type="PRINTS" id="PR01840">
    <property type="entry name" value="TATCFAMILY"/>
</dbReference>
<evidence type="ECO:0000256" key="7">
    <source>
        <dbReference type="HAMAP-Rule" id="MF_00902"/>
    </source>
</evidence>
<evidence type="ECO:0000313" key="8">
    <source>
        <dbReference type="EMBL" id="OAP87037.1"/>
    </source>
</evidence>
<comment type="subcellular location">
    <subcellularLocation>
        <location evidence="7">Cell membrane</location>
        <topology evidence="7">Multi-pass membrane protein</topology>
    </subcellularLocation>
    <subcellularLocation>
        <location evidence="1">Membrane</location>
        <topology evidence="1">Multi-pass membrane protein</topology>
    </subcellularLocation>
</comment>
<keyword evidence="7" id="KW-0813">Transport</keyword>
<evidence type="ECO:0000256" key="1">
    <source>
        <dbReference type="ARBA" id="ARBA00004141"/>
    </source>
</evidence>
<keyword evidence="5 7" id="KW-0811">Translocation</keyword>
<dbReference type="GO" id="GO:0043953">
    <property type="term" value="P:protein transport by the Tat complex"/>
    <property type="evidence" value="ECO:0007669"/>
    <property type="project" value="UniProtKB-UniRule"/>
</dbReference>
<feature type="transmembrane region" description="Helical" evidence="7">
    <location>
        <begin position="101"/>
        <end position="120"/>
    </location>
</feature>
<keyword evidence="4 7" id="KW-1133">Transmembrane helix</keyword>
<feature type="transmembrane region" description="Helical" evidence="7">
    <location>
        <begin position="68"/>
        <end position="89"/>
    </location>
</feature>
<dbReference type="OrthoDB" id="9777044at2"/>
<comment type="similarity">
    <text evidence="7">Belongs to the TatC family.</text>
</comment>
<keyword evidence="2 7" id="KW-0812">Transmembrane</keyword>
<comment type="subunit">
    <text evidence="7">The Tat system comprises two distinct complexes: a TatABC complex, containing multiple copies of TatA, TatB and TatC subunits, and a separate TatA complex, containing only TatA subunits. Substrates initially bind to the TatABC complex, which probably triggers association of the separate TatA complex to form the active translocon.</text>
</comment>
<protein>
    <recommendedName>
        <fullName evidence="7">Sec-independent protein translocase protein TatC</fullName>
    </recommendedName>
</protein>
<evidence type="ECO:0000313" key="9">
    <source>
        <dbReference type="Proteomes" id="UP000078368"/>
    </source>
</evidence>
<accession>A0A179B5T6</accession>
<evidence type="ECO:0000256" key="3">
    <source>
        <dbReference type="ARBA" id="ARBA00022927"/>
    </source>
</evidence>
<feature type="transmembrane region" description="Helical" evidence="7">
    <location>
        <begin position="185"/>
        <end position="203"/>
    </location>
</feature>
<dbReference type="GO" id="GO:0065002">
    <property type="term" value="P:intracellular protein transmembrane transport"/>
    <property type="evidence" value="ECO:0007669"/>
    <property type="project" value="TreeGrafter"/>
</dbReference>
<dbReference type="Proteomes" id="UP000078368">
    <property type="component" value="Unassembled WGS sequence"/>
</dbReference>
<feature type="transmembrane region" description="Helical" evidence="7">
    <location>
        <begin position="14"/>
        <end position="32"/>
    </location>
</feature>
<feature type="transmembrane region" description="Helical" evidence="7">
    <location>
        <begin position="150"/>
        <end position="173"/>
    </location>
</feature>
<dbReference type="InterPro" id="IPR002033">
    <property type="entry name" value="TatC"/>
</dbReference>
<dbReference type="EMBL" id="LVZK01000001">
    <property type="protein sequence ID" value="OAP87037.1"/>
    <property type="molecule type" value="Genomic_DNA"/>
</dbReference>
<name>A0A179B5T6_9ACTO</name>
<dbReference type="STRING" id="1823756.A4H34_01645"/>
<dbReference type="HAMAP" id="MF_00902">
    <property type="entry name" value="TatC"/>
    <property type="match status" value="1"/>
</dbReference>
<dbReference type="PANTHER" id="PTHR30371:SF0">
    <property type="entry name" value="SEC-INDEPENDENT PROTEIN TRANSLOCASE PROTEIN TATC, CHLOROPLASTIC-RELATED"/>
    <property type="match status" value="1"/>
</dbReference>
<keyword evidence="3 7" id="KW-0653">Protein transport</keyword>
<feature type="transmembrane region" description="Helical" evidence="7">
    <location>
        <begin position="209"/>
        <end position="229"/>
    </location>
</feature>
<dbReference type="Pfam" id="PF00902">
    <property type="entry name" value="TatC"/>
    <property type="match status" value="1"/>
</dbReference>
<keyword evidence="6 7" id="KW-0472">Membrane</keyword>
<gene>
    <name evidence="7" type="primary">tatC</name>
    <name evidence="8" type="ORF">A4H34_01645</name>
</gene>
<dbReference type="GO" id="GO:0009977">
    <property type="term" value="F:proton motive force dependent protein transmembrane transporter activity"/>
    <property type="evidence" value="ECO:0007669"/>
    <property type="project" value="TreeGrafter"/>
</dbReference>
<evidence type="ECO:0000256" key="5">
    <source>
        <dbReference type="ARBA" id="ARBA00023010"/>
    </source>
</evidence>
<evidence type="ECO:0000256" key="6">
    <source>
        <dbReference type="ARBA" id="ARBA00023136"/>
    </source>
</evidence>
<keyword evidence="7" id="KW-1003">Cell membrane</keyword>
<dbReference type="GO" id="GO:0033281">
    <property type="term" value="C:TAT protein transport complex"/>
    <property type="evidence" value="ECO:0007669"/>
    <property type="project" value="UniProtKB-UniRule"/>
</dbReference>
<comment type="function">
    <text evidence="7">Part of the twin-arginine translocation (Tat) system that transports large folded proteins containing a characteristic twin-arginine motif in their signal peptide across membranes. Together with TatB, TatC is part of a receptor directly interacting with Tat signal peptides.</text>
</comment>
<organism evidence="8 9">
    <name type="scientific">Peptidiphaga gingivicola</name>
    <dbReference type="NCBI Taxonomy" id="2741497"/>
    <lineage>
        <taxon>Bacteria</taxon>
        <taxon>Bacillati</taxon>
        <taxon>Actinomycetota</taxon>
        <taxon>Actinomycetes</taxon>
        <taxon>Actinomycetales</taxon>
        <taxon>Actinomycetaceae</taxon>
        <taxon>Peptidiphaga</taxon>
    </lineage>
</organism>